<gene>
    <name evidence="2" type="ORF">Pla52o_11990</name>
</gene>
<evidence type="ECO:0000313" key="3">
    <source>
        <dbReference type="Proteomes" id="UP000316304"/>
    </source>
</evidence>
<accession>A0A5C6CJ94</accession>
<evidence type="ECO:0000256" key="1">
    <source>
        <dbReference type="SAM" id="MobiDB-lite"/>
    </source>
</evidence>
<reference evidence="2 3" key="1">
    <citation type="submission" date="2019-02" db="EMBL/GenBank/DDBJ databases">
        <title>Deep-cultivation of Planctomycetes and their phenomic and genomic characterization uncovers novel biology.</title>
        <authorList>
            <person name="Wiegand S."/>
            <person name="Jogler M."/>
            <person name="Boedeker C."/>
            <person name="Pinto D."/>
            <person name="Vollmers J."/>
            <person name="Rivas-Marin E."/>
            <person name="Kohn T."/>
            <person name="Peeters S.H."/>
            <person name="Heuer A."/>
            <person name="Rast P."/>
            <person name="Oberbeckmann S."/>
            <person name="Bunk B."/>
            <person name="Jeske O."/>
            <person name="Meyerdierks A."/>
            <person name="Storesund J.E."/>
            <person name="Kallscheuer N."/>
            <person name="Luecker S."/>
            <person name="Lage O.M."/>
            <person name="Pohl T."/>
            <person name="Merkel B.J."/>
            <person name="Hornburger P."/>
            <person name="Mueller R.-W."/>
            <person name="Bruemmer F."/>
            <person name="Labrenz M."/>
            <person name="Spormann A.M."/>
            <person name="Op Den Camp H."/>
            <person name="Overmann J."/>
            <person name="Amann R."/>
            <person name="Jetten M.S.M."/>
            <person name="Mascher T."/>
            <person name="Medema M.H."/>
            <person name="Devos D.P."/>
            <person name="Kaster A.-K."/>
            <person name="Ovreas L."/>
            <person name="Rohde M."/>
            <person name="Galperin M.Y."/>
            <person name="Jogler C."/>
        </authorList>
    </citation>
    <scope>NUCLEOTIDE SEQUENCE [LARGE SCALE GENOMIC DNA]</scope>
    <source>
        <strain evidence="2 3">Pla52o</strain>
    </source>
</reference>
<sequence length="32" mass="3244">MTIAASTETDEHSQASVGNAGGQRRRATLGNG</sequence>
<keyword evidence="3" id="KW-1185">Reference proteome</keyword>
<dbReference type="AlphaFoldDB" id="A0A5C6CJ94"/>
<protein>
    <submittedName>
        <fullName evidence="2">Uncharacterized protein</fullName>
    </submittedName>
</protein>
<comment type="caution">
    <text evidence="2">The sequence shown here is derived from an EMBL/GenBank/DDBJ whole genome shotgun (WGS) entry which is preliminary data.</text>
</comment>
<evidence type="ECO:0000313" key="2">
    <source>
        <dbReference type="EMBL" id="TWU24903.1"/>
    </source>
</evidence>
<dbReference type="EMBL" id="SJPT01000002">
    <property type="protein sequence ID" value="TWU24903.1"/>
    <property type="molecule type" value="Genomic_DNA"/>
</dbReference>
<dbReference type="Proteomes" id="UP000316304">
    <property type="component" value="Unassembled WGS sequence"/>
</dbReference>
<name>A0A5C6CJ94_9BACT</name>
<feature type="region of interest" description="Disordered" evidence="1">
    <location>
        <begin position="1"/>
        <end position="32"/>
    </location>
</feature>
<feature type="compositionally biased region" description="Basic residues" evidence="1">
    <location>
        <begin position="23"/>
        <end position="32"/>
    </location>
</feature>
<proteinExistence type="predicted"/>
<organism evidence="2 3">
    <name type="scientific">Novipirellula galeiformis</name>
    <dbReference type="NCBI Taxonomy" id="2528004"/>
    <lineage>
        <taxon>Bacteria</taxon>
        <taxon>Pseudomonadati</taxon>
        <taxon>Planctomycetota</taxon>
        <taxon>Planctomycetia</taxon>
        <taxon>Pirellulales</taxon>
        <taxon>Pirellulaceae</taxon>
        <taxon>Novipirellula</taxon>
    </lineage>
</organism>